<keyword evidence="4" id="KW-0813">Transport</keyword>
<comment type="cofactor">
    <cofactor evidence="1">
        <name>heme</name>
        <dbReference type="ChEBI" id="CHEBI:30413"/>
    </cofactor>
</comment>
<gene>
    <name evidence="15" type="ORF">KI809_00780</name>
</gene>
<keyword evidence="11" id="KW-0408">Iron</keyword>
<keyword evidence="12 13" id="KW-0472">Membrane</keyword>
<proteinExistence type="inferred from homology"/>
<keyword evidence="9" id="KW-0249">Electron transport</keyword>
<dbReference type="GO" id="GO:0008863">
    <property type="term" value="F:formate dehydrogenase (NAD+) activity"/>
    <property type="evidence" value="ECO:0007669"/>
    <property type="project" value="InterPro"/>
</dbReference>
<dbReference type="Pfam" id="PF01292">
    <property type="entry name" value="Ni_hydr_CYTB"/>
    <property type="match status" value="1"/>
</dbReference>
<dbReference type="NCBIfam" id="TIGR01583">
    <property type="entry name" value="formate-DH-gamm"/>
    <property type="match status" value="1"/>
</dbReference>
<dbReference type="PANTHER" id="PTHR30074:SF5">
    <property type="entry name" value="FORMATE DEHYDROGENASE, NITRATE-INDUCIBLE, CYTOCHROME B556(FDN) SUBUNIT"/>
    <property type="match status" value="1"/>
</dbReference>
<keyword evidence="6" id="KW-0349">Heme</keyword>
<evidence type="ECO:0000313" key="15">
    <source>
        <dbReference type="EMBL" id="MBT0662821.1"/>
    </source>
</evidence>
<dbReference type="PANTHER" id="PTHR30074">
    <property type="entry name" value="FORMATE DEHYDROGENASE, NITRATE-INDUCIBLE, CYTOCHROME B556 FDN SUBUNIT"/>
    <property type="match status" value="1"/>
</dbReference>
<feature type="transmembrane region" description="Helical" evidence="13">
    <location>
        <begin position="151"/>
        <end position="175"/>
    </location>
</feature>
<keyword evidence="8" id="KW-0479">Metal-binding</keyword>
<evidence type="ECO:0000256" key="7">
    <source>
        <dbReference type="ARBA" id="ARBA00022692"/>
    </source>
</evidence>
<name>A0AAW4KW81_9BACT</name>
<keyword evidence="5" id="KW-1003">Cell membrane</keyword>
<feature type="transmembrane region" description="Helical" evidence="13">
    <location>
        <begin position="56"/>
        <end position="77"/>
    </location>
</feature>
<evidence type="ECO:0000256" key="3">
    <source>
        <dbReference type="ARBA" id="ARBA00010747"/>
    </source>
</evidence>
<reference evidence="15 16" key="1">
    <citation type="submission" date="2021-05" db="EMBL/GenBank/DDBJ databases">
        <title>The draft genome of Geobacter pelophilus DSM 12255.</title>
        <authorList>
            <person name="Xu Z."/>
            <person name="Masuda Y."/>
            <person name="Itoh H."/>
            <person name="Senoo K."/>
        </authorList>
    </citation>
    <scope>NUCLEOTIDE SEQUENCE [LARGE SCALE GENOMIC DNA]</scope>
    <source>
        <strain evidence="15 16">DSM 12255</strain>
    </source>
</reference>
<dbReference type="EMBL" id="JAHCVJ010000001">
    <property type="protein sequence ID" value="MBT0662821.1"/>
    <property type="molecule type" value="Genomic_DNA"/>
</dbReference>
<evidence type="ECO:0000256" key="13">
    <source>
        <dbReference type="SAM" id="Phobius"/>
    </source>
</evidence>
<sequence>MKNDSGKLLRFTVPERVNHWLVALTFFLMALSGLVFFQPLYYPLNQLFGGGTWARILHPFFGVAMIFLFGGMFFRFWKVSLMTAADKEWLRHLREIANGDERNLPEAGKLNGGQKLMFWSLVTCMALLILSGIVIWRAYFSFLFPAVVVRFAAVLHAAAGVVMIALIMGHIYIAIWTRESIGAMLYGRVRRAWAKQHHPAWYREMTGGDK</sequence>
<dbReference type="InterPro" id="IPR006471">
    <property type="entry name" value="Formate_DH_gsu"/>
</dbReference>
<evidence type="ECO:0000256" key="5">
    <source>
        <dbReference type="ARBA" id="ARBA00022475"/>
    </source>
</evidence>
<comment type="similarity">
    <text evidence="3">Belongs to the formate dehydrogenase gamma subunit family.</text>
</comment>
<dbReference type="GO" id="GO:0009326">
    <property type="term" value="C:formate dehydrogenase complex"/>
    <property type="evidence" value="ECO:0007669"/>
    <property type="project" value="InterPro"/>
</dbReference>
<feature type="transmembrane region" description="Helical" evidence="13">
    <location>
        <begin position="116"/>
        <end position="139"/>
    </location>
</feature>
<evidence type="ECO:0000256" key="4">
    <source>
        <dbReference type="ARBA" id="ARBA00022448"/>
    </source>
</evidence>
<dbReference type="GO" id="GO:0009061">
    <property type="term" value="P:anaerobic respiration"/>
    <property type="evidence" value="ECO:0007669"/>
    <property type="project" value="TreeGrafter"/>
</dbReference>
<keyword evidence="10 13" id="KW-1133">Transmembrane helix</keyword>
<feature type="transmembrane region" description="Helical" evidence="13">
    <location>
        <begin position="20"/>
        <end position="44"/>
    </location>
</feature>
<evidence type="ECO:0000256" key="12">
    <source>
        <dbReference type="ARBA" id="ARBA00023136"/>
    </source>
</evidence>
<dbReference type="Proteomes" id="UP000811899">
    <property type="component" value="Unassembled WGS sequence"/>
</dbReference>
<dbReference type="AlphaFoldDB" id="A0AAW4KW81"/>
<dbReference type="GO" id="GO:0015944">
    <property type="term" value="P:formate oxidation"/>
    <property type="evidence" value="ECO:0007669"/>
    <property type="project" value="TreeGrafter"/>
</dbReference>
<comment type="subcellular location">
    <subcellularLocation>
        <location evidence="2">Cell membrane</location>
        <topology evidence="2">Multi-pass membrane protein</topology>
    </subcellularLocation>
</comment>
<evidence type="ECO:0000256" key="9">
    <source>
        <dbReference type="ARBA" id="ARBA00022982"/>
    </source>
</evidence>
<evidence type="ECO:0000256" key="10">
    <source>
        <dbReference type="ARBA" id="ARBA00022989"/>
    </source>
</evidence>
<accession>A0AAW4KW81</accession>
<dbReference type="GO" id="GO:0046872">
    <property type="term" value="F:metal ion binding"/>
    <property type="evidence" value="ECO:0007669"/>
    <property type="project" value="UniProtKB-KW"/>
</dbReference>
<dbReference type="GO" id="GO:0005886">
    <property type="term" value="C:plasma membrane"/>
    <property type="evidence" value="ECO:0007669"/>
    <property type="project" value="UniProtKB-SubCell"/>
</dbReference>
<evidence type="ECO:0000256" key="8">
    <source>
        <dbReference type="ARBA" id="ARBA00022723"/>
    </source>
</evidence>
<dbReference type="GO" id="GO:0022904">
    <property type="term" value="P:respiratory electron transport chain"/>
    <property type="evidence" value="ECO:0007669"/>
    <property type="project" value="InterPro"/>
</dbReference>
<keyword evidence="16" id="KW-1185">Reference proteome</keyword>
<dbReference type="GO" id="GO:0009055">
    <property type="term" value="F:electron transfer activity"/>
    <property type="evidence" value="ECO:0007669"/>
    <property type="project" value="InterPro"/>
</dbReference>
<dbReference type="RefSeq" id="WP_214169616.1">
    <property type="nucleotide sequence ID" value="NZ_JAHCVJ010000001.1"/>
</dbReference>
<dbReference type="Gene3D" id="1.20.950.20">
    <property type="entry name" value="Transmembrane di-heme cytochromes, Chain C"/>
    <property type="match status" value="1"/>
</dbReference>
<dbReference type="InterPro" id="IPR016174">
    <property type="entry name" value="Di-haem_cyt_TM"/>
</dbReference>
<organism evidence="15 16">
    <name type="scientific">Geoanaerobacter pelophilus</name>
    <dbReference type="NCBI Taxonomy" id="60036"/>
    <lineage>
        <taxon>Bacteria</taxon>
        <taxon>Pseudomonadati</taxon>
        <taxon>Thermodesulfobacteriota</taxon>
        <taxon>Desulfuromonadia</taxon>
        <taxon>Geobacterales</taxon>
        <taxon>Geobacteraceae</taxon>
        <taxon>Geoanaerobacter</taxon>
    </lineage>
</organism>
<dbReference type="InterPro" id="IPR011577">
    <property type="entry name" value="Cyt_b561_bac/Ni-Hgenase"/>
</dbReference>
<evidence type="ECO:0000259" key="14">
    <source>
        <dbReference type="Pfam" id="PF01292"/>
    </source>
</evidence>
<evidence type="ECO:0000256" key="2">
    <source>
        <dbReference type="ARBA" id="ARBA00004651"/>
    </source>
</evidence>
<dbReference type="GO" id="GO:0036397">
    <property type="term" value="F:formate dehydrogenase (quinone) activity"/>
    <property type="evidence" value="ECO:0007669"/>
    <property type="project" value="TreeGrafter"/>
</dbReference>
<evidence type="ECO:0000313" key="16">
    <source>
        <dbReference type="Proteomes" id="UP000811899"/>
    </source>
</evidence>
<keyword evidence="7 13" id="KW-0812">Transmembrane</keyword>
<comment type="caution">
    <text evidence="15">The sequence shown here is derived from an EMBL/GenBank/DDBJ whole genome shotgun (WGS) entry which is preliminary data.</text>
</comment>
<dbReference type="InterPro" id="IPR051817">
    <property type="entry name" value="FDH_cytochrome_b556_subunit"/>
</dbReference>
<evidence type="ECO:0000256" key="11">
    <source>
        <dbReference type="ARBA" id="ARBA00023004"/>
    </source>
</evidence>
<dbReference type="SUPFAM" id="SSF81342">
    <property type="entry name" value="Transmembrane di-heme cytochromes"/>
    <property type="match status" value="1"/>
</dbReference>
<protein>
    <submittedName>
        <fullName evidence="15">Formate dehydrogenase subunit gamma</fullName>
    </submittedName>
</protein>
<evidence type="ECO:0000256" key="1">
    <source>
        <dbReference type="ARBA" id="ARBA00001971"/>
    </source>
</evidence>
<feature type="domain" description="Cytochrome b561 bacterial/Ni-hydrogenase" evidence="14">
    <location>
        <begin position="10"/>
        <end position="185"/>
    </location>
</feature>
<evidence type="ECO:0000256" key="6">
    <source>
        <dbReference type="ARBA" id="ARBA00022617"/>
    </source>
</evidence>